<reference evidence="2 3" key="1">
    <citation type="submission" date="2022-12" db="EMBL/GenBank/DDBJ databases">
        <title>Chromosome-level genome assembly of true bugs.</title>
        <authorList>
            <person name="Ma L."/>
            <person name="Li H."/>
        </authorList>
    </citation>
    <scope>NUCLEOTIDE SEQUENCE [LARGE SCALE GENOMIC DNA]</scope>
    <source>
        <strain evidence="2">Lab_2022b</strain>
    </source>
</reference>
<proteinExistence type="predicted"/>
<evidence type="ECO:0000313" key="3">
    <source>
        <dbReference type="Proteomes" id="UP001461498"/>
    </source>
</evidence>
<protein>
    <submittedName>
        <fullName evidence="2">Uncharacterized protein</fullName>
    </submittedName>
</protein>
<keyword evidence="3" id="KW-1185">Reference proteome</keyword>
<organism evidence="2 3">
    <name type="scientific">Rhynocoris fuscipes</name>
    <dbReference type="NCBI Taxonomy" id="488301"/>
    <lineage>
        <taxon>Eukaryota</taxon>
        <taxon>Metazoa</taxon>
        <taxon>Ecdysozoa</taxon>
        <taxon>Arthropoda</taxon>
        <taxon>Hexapoda</taxon>
        <taxon>Insecta</taxon>
        <taxon>Pterygota</taxon>
        <taxon>Neoptera</taxon>
        <taxon>Paraneoptera</taxon>
        <taxon>Hemiptera</taxon>
        <taxon>Heteroptera</taxon>
        <taxon>Panheteroptera</taxon>
        <taxon>Cimicomorpha</taxon>
        <taxon>Reduviidae</taxon>
        <taxon>Harpactorinae</taxon>
        <taxon>Harpactorini</taxon>
        <taxon>Rhynocoris</taxon>
    </lineage>
</organism>
<accession>A0AAW1D0T1</accession>
<evidence type="ECO:0000256" key="1">
    <source>
        <dbReference type="SAM" id="MobiDB-lite"/>
    </source>
</evidence>
<dbReference type="Proteomes" id="UP001461498">
    <property type="component" value="Unassembled WGS sequence"/>
</dbReference>
<dbReference type="EMBL" id="JAPXFL010000007">
    <property type="protein sequence ID" value="KAK9504311.1"/>
    <property type="molecule type" value="Genomic_DNA"/>
</dbReference>
<dbReference type="AlphaFoldDB" id="A0AAW1D0T1"/>
<name>A0AAW1D0T1_9HEMI</name>
<sequence>MVVVGICGGDSYKIKDLREGSGRQFITAAHVGDLKLWKPEDEVEEEDEQHEEELMNQVKKRRKKDWQQKKKRKKEKKRKEQKKQTEKRRWPLVESELISTQIEANLDLGWPNMLQSITYRKSMEEGGRL</sequence>
<comment type="caution">
    <text evidence="2">The sequence shown here is derived from an EMBL/GenBank/DDBJ whole genome shotgun (WGS) entry which is preliminary data.</text>
</comment>
<feature type="compositionally biased region" description="Basic residues" evidence="1">
    <location>
        <begin position="58"/>
        <end position="81"/>
    </location>
</feature>
<feature type="region of interest" description="Disordered" evidence="1">
    <location>
        <begin position="40"/>
        <end position="90"/>
    </location>
</feature>
<feature type="compositionally biased region" description="Acidic residues" evidence="1">
    <location>
        <begin position="41"/>
        <end position="51"/>
    </location>
</feature>
<gene>
    <name evidence="2" type="ORF">O3M35_010676</name>
</gene>
<evidence type="ECO:0000313" key="2">
    <source>
        <dbReference type="EMBL" id="KAK9504311.1"/>
    </source>
</evidence>